<reference evidence="3" key="1">
    <citation type="journal article" date="2019" name="Int. J. Syst. Evol. Microbiol.">
        <title>The Global Catalogue of Microorganisms (GCM) 10K type strain sequencing project: providing services to taxonomists for standard genome sequencing and annotation.</title>
        <authorList>
            <consortium name="The Broad Institute Genomics Platform"/>
            <consortium name="The Broad Institute Genome Sequencing Center for Infectious Disease"/>
            <person name="Wu L."/>
            <person name="Ma J."/>
        </authorList>
    </citation>
    <scope>NUCLEOTIDE SEQUENCE [LARGE SCALE GENOMIC DNA]</scope>
    <source>
        <strain evidence="3">KCTC 32255</strain>
    </source>
</reference>
<name>A0ABW2BSI3_9PSEU</name>
<accession>A0ABW2BSI3</accession>
<feature type="region of interest" description="Disordered" evidence="1">
    <location>
        <begin position="137"/>
        <end position="166"/>
    </location>
</feature>
<dbReference type="RefSeq" id="WP_345402507.1">
    <property type="nucleotide sequence ID" value="NZ_BAABLA010000111.1"/>
</dbReference>
<keyword evidence="3" id="KW-1185">Reference proteome</keyword>
<evidence type="ECO:0000313" key="2">
    <source>
        <dbReference type="EMBL" id="MFC6865945.1"/>
    </source>
</evidence>
<evidence type="ECO:0008006" key="4">
    <source>
        <dbReference type="Google" id="ProtNLM"/>
    </source>
</evidence>
<protein>
    <recommendedName>
        <fullName evidence="4">DUF3800 domain-containing protein</fullName>
    </recommendedName>
</protein>
<organism evidence="2 3">
    <name type="scientific">Haloechinothrix salitolerans</name>
    <dbReference type="NCBI Taxonomy" id="926830"/>
    <lineage>
        <taxon>Bacteria</taxon>
        <taxon>Bacillati</taxon>
        <taxon>Actinomycetota</taxon>
        <taxon>Actinomycetes</taxon>
        <taxon>Pseudonocardiales</taxon>
        <taxon>Pseudonocardiaceae</taxon>
        <taxon>Haloechinothrix</taxon>
    </lineage>
</organism>
<dbReference type="Proteomes" id="UP001596337">
    <property type="component" value="Unassembled WGS sequence"/>
</dbReference>
<sequence length="166" mass="18820">MTPRLHMIFLDDSMQSRRTRKELGRVAALGAVIVPPESLKVFGDYVKMLRVRYGVPTSSEIKWSPSPNDSWMRARENTPARVSLYEKILQGARICQIRSVYAALDLDAVTWWDEDEAKRRLLEFVYERVSLSLEASDDEDAGTRSVGVVVADTPSGDRKDEKKMVA</sequence>
<feature type="compositionally biased region" description="Basic and acidic residues" evidence="1">
    <location>
        <begin position="155"/>
        <end position="166"/>
    </location>
</feature>
<evidence type="ECO:0000313" key="3">
    <source>
        <dbReference type="Proteomes" id="UP001596337"/>
    </source>
</evidence>
<proteinExistence type="predicted"/>
<dbReference type="EMBL" id="JBHSXX010000001">
    <property type="protein sequence ID" value="MFC6865945.1"/>
    <property type="molecule type" value="Genomic_DNA"/>
</dbReference>
<gene>
    <name evidence="2" type="ORF">ACFQGD_02160</name>
</gene>
<evidence type="ECO:0000256" key="1">
    <source>
        <dbReference type="SAM" id="MobiDB-lite"/>
    </source>
</evidence>
<comment type="caution">
    <text evidence="2">The sequence shown here is derived from an EMBL/GenBank/DDBJ whole genome shotgun (WGS) entry which is preliminary data.</text>
</comment>